<dbReference type="GO" id="GO:0000139">
    <property type="term" value="C:Golgi membrane"/>
    <property type="evidence" value="ECO:0007669"/>
    <property type="project" value="TreeGrafter"/>
</dbReference>
<name>A0A1I8ESA7_WUCBA</name>
<evidence type="ECO:0000256" key="4">
    <source>
        <dbReference type="ARBA" id="ARBA00022989"/>
    </source>
</evidence>
<dbReference type="GO" id="GO:0016192">
    <property type="term" value="P:vesicle-mediated transport"/>
    <property type="evidence" value="ECO:0007669"/>
    <property type="project" value="TreeGrafter"/>
</dbReference>
<dbReference type="AlphaFoldDB" id="A0A1I8ESA7"/>
<sequence length="224" mass="25830">MQEVLCWGFFLCKKYLVAVEDSMAASFDSKLNISQGQGFVKSGVQGTFSHPSIVFSHVIFRSAAIFFYVFAYFFTDSFIIHFLVILTLLSIDFWTVKNITGRLLVGLRWWNFVDVEGNNHWRYESAKDMSRFDALERRIFWGALVAAPTMWTILVCIAFVTLKWEWMVVAIMGLLMNGANLYGYLRCRWGTTDEFTNYISKMAFLSVLSKSNESQSNRQSSQIV</sequence>
<dbReference type="STRING" id="6293.A0A1I8ESA7"/>
<feature type="transmembrane region" description="Helical" evidence="6">
    <location>
        <begin position="166"/>
        <end position="185"/>
    </location>
</feature>
<proteinExistence type="inferred from homology"/>
<dbReference type="Pfam" id="PF05832">
    <property type="entry name" value="DUF846"/>
    <property type="match status" value="1"/>
</dbReference>
<evidence type="ECO:0000256" key="6">
    <source>
        <dbReference type="RuleBase" id="RU361206"/>
    </source>
</evidence>
<keyword evidence="4 6" id="KW-1133">Transmembrane helix</keyword>
<feature type="transmembrane region" description="Helical" evidence="6">
    <location>
        <begin position="139"/>
        <end position="160"/>
    </location>
</feature>
<dbReference type="PANTHER" id="PTHR13019">
    <property type="entry name" value="GOLGI APPARATUS MEMBRANE PROTEIN TVP23"/>
    <property type="match status" value="1"/>
</dbReference>
<comment type="subcellular location">
    <subcellularLocation>
        <location evidence="1 6">Membrane</location>
        <topology evidence="1 6">Multi-pass membrane protein</topology>
    </subcellularLocation>
</comment>
<reference evidence="7" key="1">
    <citation type="submission" date="2016-11" db="UniProtKB">
        <authorList>
            <consortium name="WormBaseParasite"/>
        </authorList>
    </citation>
    <scope>IDENTIFICATION</scope>
    <source>
        <strain evidence="7">pt0022</strain>
    </source>
</reference>
<dbReference type="GO" id="GO:0009306">
    <property type="term" value="P:protein secretion"/>
    <property type="evidence" value="ECO:0007669"/>
    <property type="project" value="TreeGrafter"/>
</dbReference>
<dbReference type="InterPro" id="IPR008564">
    <property type="entry name" value="TVP23-like"/>
</dbReference>
<evidence type="ECO:0000313" key="7">
    <source>
        <dbReference type="WBParaSite" id="maker-PairedContig_4389-snap-gene-4.24-mRNA-1"/>
    </source>
</evidence>
<protein>
    <recommendedName>
        <fullName evidence="6">Golgi apparatus membrane protein TVP23 homolog</fullName>
    </recommendedName>
</protein>
<keyword evidence="5 6" id="KW-0472">Membrane</keyword>
<evidence type="ECO:0000256" key="5">
    <source>
        <dbReference type="ARBA" id="ARBA00023136"/>
    </source>
</evidence>
<evidence type="ECO:0000256" key="3">
    <source>
        <dbReference type="ARBA" id="ARBA00022692"/>
    </source>
</evidence>
<comment type="similarity">
    <text evidence="2 6">Belongs to the TVP23 family.</text>
</comment>
<organism evidence="7">
    <name type="scientific">Wuchereria bancrofti</name>
    <dbReference type="NCBI Taxonomy" id="6293"/>
    <lineage>
        <taxon>Eukaryota</taxon>
        <taxon>Metazoa</taxon>
        <taxon>Ecdysozoa</taxon>
        <taxon>Nematoda</taxon>
        <taxon>Chromadorea</taxon>
        <taxon>Rhabditida</taxon>
        <taxon>Spirurina</taxon>
        <taxon>Spiruromorpha</taxon>
        <taxon>Filarioidea</taxon>
        <taxon>Onchocercidae</taxon>
        <taxon>Wuchereria</taxon>
    </lineage>
</organism>
<evidence type="ECO:0000256" key="2">
    <source>
        <dbReference type="ARBA" id="ARBA00005467"/>
    </source>
</evidence>
<accession>A0A1I8ESA7</accession>
<dbReference type="WBParaSite" id="maker-PairedContig_4389-snap-gene-4.24-mRNA-1">
    <property type="protein sequence ID" value="maker-PairedContig_4389-snap-gene-4.24-mRNA-1"/>
    <property type="gene ID" value="maker-PairedContig_4389-snap-gene-4.24"/>
</dbReference>
<dbReference type="PANTHER" id="PTHR13019:SF25">
    <property type="entry name" value="GOLGI APPARATUS MEMBRANE PROTEIN TVP23 HOMOLOG"/>
    <property type="match status" value="1"/>
</dbReference>
<evidence type="ECO:0000256" key="1">
    <source>
        <dbReference type="ARBA" id="ARBA00004141"/>
    </source>
</evidence>
<keyword evidence="3 6" id="KW-0812">Transmembrane</keyword>